<dbReference type="Pfam" id="PF18693">
    <property type="entry name" value="TRAM_2"/>
    <property type="match status" value="1"/>
</dbReference>
<accession>A0A1C0ACI5</accession>
<dbReference type="NCBIfam" id="TIGR00089">
    <property type="entry name" value="MiaB/RimO family radical SAM methylthiotransferase"/>
    <property type="match status" value="1"/>
</dbReference>
<feature type="domain" description="Radical SAM core" evidence="11">
    <location>
        <begin position="141"/>
        <end position="371"/>
    </location>
</feature>
<keyword evidence="3 8" id="KW-0808">Transferase</keyword>
<dbReference type="GO" id="GO:0005840">
    <property type="term" value="C:ribosome"/>
    <property type="evidence" value="ECO:0007669"/>
    <property type="project" value="UniProtKB-KW"/>
</dbReference>
<evidence type="ECO:0000256" key="4">
    <source>
        <dbReference type="ARBA" id="ARBA00022691"/>
    </source>
</evidence>
<evidence type="ECO:0000256" key="6">
    <source>
        <dbReference type="ARBA" id="ARBA00023004"/>
    </source>
</evidence>
<dbReference type="InterPro" id="IPR012340">
    <property type="entry name" value="NA-bd_OB-fold"/>
</dbReference>
<dbReference type="InterPro" id="IPR002792">
    <property type="entry name" value="TRAM_dom"/>
</dbReference>
<dbReference type="RefSeq" id="WP_068715154.1">
    <property type="nucleotide sequence ID" value="NZ_LWDV01000006.1"/>
</dbReference>
<dbReference type="InterPro" id="IPR023404">
    <property type="entry name" value="rSAM_horseshoe"/>
</dbReference>
<dbReference type="SFLD" id="SFLDG01061">
    <property type="entry name" value="methylthiotransferase"/>
    <property type="match status" value="1"/>
</dbReference>
<reference evidence="12 13" key="2">
    <citation type="submission" date="2016-08" db="EMBL/GenBank/DDBJ databases">
        <title>Orenia metallireducens sp. nov. strain Z6, a Novel Metal-reducing Firmicute from the Deep Subsurface.</title>
        <authorList>
            <person name="Maxim B.I."/>
            <person name="Kenneth K."/>
            <person name="Flynn T.M."/>
            <person name="Oloughlin E.J."/>
            <person name="Locke R.A."/>
            <person name="Weber J.R."/>
            <person name="Egan S.M."/>
            <person name="Mackie R.I."/>
            <person name="Cann I.K."/>
        </authorList>
    </citation>
    <scope>NUCLEOTIDE SEQUENCE [LARGE SCALE GENOMIC DNA]</scope>
    <source>
        <strain evidence="12 13">Z6</strain>
    </source>
</reference>
<dbReference type="NCBIfam" id="TIGR01125">
    <property type="entry name" value="30S ribosomal protein S12 methylthiotransferase RimO"/>
    <property type="match status" value="1"/>
</dbReference>
<dbReference type="OrthoDB" id="9805215at2"/>
<dbReference type="EMBL" id="LWDV01000006">
    <property type="protein sequence ID" value="OCL28073.1"/>
    <property type="molecule type" value="Genomic_DNA"/>
</dbReference>
<dbReference type="Pfam" id="PF04055">
    <property type="entry name" value="Radical_SAM"/>
    <property type="match status" value="1"/>
</dbReference>
<dbReference type="InterPro" id="IPR007197">
    <property type="entry name" value="rSAM"/>
</dbReference>
<evidence type="ECO:0000256" key="8">
    <source>
        <dbReference type="HAMAP-Rule" id="MF_01865"/>
    </source>
</evidence>
<organism evidence="12 13">
    <name type="scientific">Orenia metallireducens</name>
    <dbReference type="NCBI Taxonomy" id="1413210"/>
    <lineage>
        <taxon>Bacteria</taxon>
        <taxon>Bacillati</taxon>
        <taxon>Bacillota</taxon>
        <taxon>Clostridia</taxon>
        <taxon>Halanaerobiales</taxon>
        <taxon>Halobacteroidaceae</taxon>
        <taxon>Orenia</taxon>
    </lineage>
</organism>
<dbReference type="PROSITE" id="PS51918">
    <property type="entry name" value="RADICAL_SAM"/>
    <property type="match status" value="1"/>
</dbReference>
<keyword evidence="12" id="KW-0687">Ribonucleoprotein</keyword>
<feature type="domain" description="TRAM" evidence="9">
    <location>
        <begin position="374"/>
        <end position="442"/>
    </location>
</feature>
<dbReference type="InterPro" id="IPR013848">
    <property type="entry name" value="Methylthiotransferase_N"/>
</dbReference>
<dbReference type="InterPro" id="IPR020612">
    <property type="entry name" value="Methylthiotransferase_CS"/>
</dbReference>
<keyword evidence="1 8" id="KW-0004">4Fe-4S</keyword>
<dbReference type="EC" id="2.8.4.4" evidence="8"/>
<dbReference type="GO" id="GO:0140101">
    <property type="term" value="F:catalytic activity, acting on a tRNA"/>
    <property type="evidence" value="ECO:0007669"/>
    <property type="project" value="UniProtKB-ARBA"/>
</dbReference>
<name>A0A1C0ACI5_9FIRM</name>
<dbReference type="InterPro" id="IPR005840">
    <property type="entry name" value="Ribosomal_uS12_MeSTrfase_RimO"/>
</dbReference>
<evidence type="ECO:0000313" key="13">
    <source>
        <dbReference type="Proteomes" id="UP000093514"/>
    </source>
</evidence>
<dbReference type="AlphaFoldDB" id="A0A1C0ACI5"/>
<dbReference type="CDD" id="cd01335">
    <property type="entry name" value="Radical_SAM"/>
    <property type="match status" value="1"/>
</dbReference>
<feature type="binding site" evidence="8">
    <location>
        <position position="159"/>
    </location>
    <ligand>
        <name>[4Fe-4S] cluster</name>
        <dbReference type="ChEBI" id="CHEBI:49883"/>
        <label>2</label>
        <note>4Fe-4S-S-AdoMet</note>
    </ligand>
</feature>
<sequence>MSKIGLLSLGCAKNQVDSEIMLGLIKEGGHEIVKKYDEAEVLIVNTCGFISDAKEESINSILELAEYKKEGNCKLLIVTGCLSQRYSEELEKEMPEVDAIIGTGNFDEIVEVINDAFSGKKRIKVTDPEFDYDRYLPRTNLTPDHTAYVKIAEGCNNCCSYCIIPQLRGTLKSRSIENIKQEVEQLAKAGVKEVNIIAQDITQYGIDLYGQSKLVDLLKELLTVDTIKWFRLLYAYPSHLTDEMIDVIATEDRILNYLDLPVQHADDEIRKQMNRGGTREDVLKTVKKLRERIPDITLRTSLIVGFPGESEEQFNTLIDFVKEAEFDRLGAFTYSQEEGTVAAKMPCQIPEGRKQERYERVMSIQEDISYRRNQAWVGKVVEVLLEEVQSEEPVIMVGRTRRDAPDVDGVIYVEGTSAKIGDMIKVEVTDAYEYDLVGVEIE</sequence>
<dbReference type="FunFam" id="3.80.30.20:FF:000001">
    <property type="entry name" value="tRNA-2-methylthio-N(6)-dimethylallyladenosine synthase 2"/>
    <property type="match status" value="1"/>
</dbReference>
<keyword evidence="6 8" id="KW-0408">Iron</keyword>
<keyword evidence="4 8" id="KW-0949">S-adenosyl-L-methionine</keyword>
<comment type="catalytic activity">
    <reaction evidence="8">
        <text>L-aspartate(89)-[ribosomal protein uS12]-hydrogen + (sulfur carrier)-SH + AH2 + 2 S-adenosyl-L-methionine = 3-methylsulfanyl-L-aspartate(89)-[ribosomal protein uS12]-hydrogen + (sulfur carrier)-H + 5'-deoxyadenosine + L-methionine + A + S-adenosyl-L-homocysteine + 2 H(+)</text>
        <dbReference type="Rhea" id="RHEA:37087"/>
        <dbReference type="Rhea" id="RHEA-COMP:10460"/>
        <dbReference type="Rhea" id="RHEA-COMP:10461"/>
        <dbReference type="Rhea" id="RHEA-COMP:14737"/>
        <dbReference type="Rhea" id="RHEA-COMP:14739"/>
        <dbReference type="ChEBI" id="CHEBI:13193"/>
        <dbReference type="ChEBI" id="CHEBI:15378"/>
        <dbReference type="ChEBI" id="CHEBI:17319"/>
        <dbReference type="ChEBI" id="CHEBI:17499"/>
        <dbReference type="ChEBI" id="CHEBI:29917"/>
        <dbReference type="ChEBI" id="CHEBI:29961"/>
        <dbReference type="ChEBI" id="CHEBI:57844"/>
        <dbReference type="ChEBI" id="CHEBI:57856"/>
        <dbReference type="ChEBI" id="CHEBI:59789"/>
        <dbReference type="ChEBI" id="CHEBI:64428"/>
        <dbReference type="ChEBI" id="CHEBI:73599"/>
        <dbReference type="EC" id="2.8.4.4"/>
    </reaction>
</comment>
<evidence type="ECO:0000256" key="1">
    <source>
        <dbReference type="ARBA" id="ARBA00022485"/>
    </source>
</evidence>
<feature type="binding site" evidence="8">
    <location>
        <position position="162"/>
    </location>
    <ligand>
        <name>[4Fe-4S] cluster</name>
        <dbReference type="ChEBI" id="CHEBI:49883"/>
        <label>2</label>
        <note>4Fe-4S-S-AdoMet</note>
    </ligand>
</feature>
<comment type="caution">
    <text evidence="12">The sequence shown here is derived from an EMBL/GenBank/DDBJ whole genome shotgun (WGS) entry which is preliminary data.</text>
</comment>
<feature type="domain" description="MTTase N-terminal" evidence="10">
    <location>
        <begin position="2"/>
        <end position="118"/>
    </location>
</feature>
<dbReference type="PANTHER" id="PTHR43837">
    <property type="entry name" value="RIBOSOMAL PROTEIN S12 METHYLTHIOTRANSFERASE RIMO"/>
    <property type="match status" value="1"/>
</dbReference>
<dbReference type="GO" id="GO:0051539">
    <property type="term" value="F:4 iron, 4 sulfur cluster binding"/>
    <property type="evidence" value="ECO:0007669"/>
    <property type="project" value="UniProtKB-UniRule"/>
</dbReference>
<dbReference type="GO" id="GO:0046872">
    <property type="term" value="F:metal ion binding"/>
    <property type="evidence" value="ECO:0007669"/>
    <property type="project" value="UniProtKB-KW"/>
</dbReference>
<evidence type="ECO:0000256" key="7">
    <source>
        <dbReference type="ARBA" id="ARBA00023014"/>
    </source>
</evidence>
<dbReference type="InterPro" id="IPR058240">
    <property type="entry name" value="rSAM_sf"/>
</dbReference>
<dbReference type="PANTHER" id="PTHR43837:SF1">
    <property type="entry name" value="RIBOSOMAL PROTEIN US12 METHYLTHIOTRANSFERASE RIMO"/>
    <property type="match status" value="1"/>
</dbReference>
<dbReference type="InterPro" id="IPR005839">
    <property type="entry name" value="Methylthiotransferase"/>
</dbReference>
<protein>
    <recommendedName>
        <fullName evidence="8">Ribosomal protein uS12 methylthiotransferase RimO</fullName>
        <shortName evidence="8">uS12 MTTase</shortName>
        <shortName evidence="8">uS12 methylthiotransferase</shortName>
        <ecNumber evidence="8">2.8.4.4</ecNumber>
    </recommendedName>
    <alternativeName>
        <fullName evidence="8">Ribosomal protein uS12 (aspartate-C(3))-methylthiotransferase</fullName>
    </alternativeName>
    <alternativeName>
        <fullName evidence="8">Ribosome maturation factor RimO</fullName>
    </alternativeName>
</protein>
<evidence type="ECO:0000256" key="2">
    <source>
        <dbReference type="ARBA" id="ARBA00022490"/>
    </source>
</evidence>
<dbReference type="Gene3D" id="3.40.50.12160">
    <property type="entry name" value="Methylthiotransferase, N-terminal domain"/>
    <property type="match status" value="1"/>
</dbReference>
<dbReference type="Gene3D" id="2.40.50.140">
    <property type="entry name" value="Nucleic acid-binding proteins"/>
    <property type="match status" value="1"/>
</dbReference>
<evidence type="ECO:0000259" key="11">
    <source>
        <dbReference type="PROSITE" id="PS51918"/>
    </source>
</evidence>
<dbReference type="InterPro" id="IPR038135">
    <property type="entry name" value="Methylthiotransferase_N_sf"/>
</dbReference>
<evidence type="ECO:0000256" key="3">
    <source>
        <dbReference type="ARBA" id="ARBA00022679"/>
    </source>
</evidence>
<dbReference type="PROSITE" id="PS01278">
    <property type="entry name" value="MTTASE_RADICAL"/>
    <property type="match status" value="1"/>
</dbReference>
<dbReference type="HAMAP" id="MF_01865">
    <property type="entry name" value="MTTase_RimO"/>
    <property type="match status" value="1"/>
</dbReference>
<dbReference type="SFLD" id="SFLDS00029">
    <property type="entry name" value="Radical_SAM"/>
    <property type="match status" value="1"/>
</dbReference>
<dbReference type="GO" id="GO:0035599">
    <property type="term" value="F:aspartic acid methylthiotransferase activity"/>
    <property type="evidence" value="ECO:0007669"/>
    <property type="project" value="TreeGrafter"/>
</dbReference>
<dbReference type="SFLD" id="SFLDG01082">
    <property type="entry name" value="B12-binding_domain_containing"/>
    <property type="match status" value="1"/>
</dbReference>
<reference evidence="13" key="1">
    <citation type="submission" date="2016-07" db="EMBL/GenBank/DDBJ databases">
        <authorList>
            <person name="Florea S."/>
            <person name="Webb J.S."/>
            <person name="Jaromczyk J."/>
            <person name="Schardl C.L."/>
        </authorList>
    </citation>
    <scope>NUCLEOTIDE SEQUENCE [LARGE SCALE GENOMIC DNA]</scope>
    <source>
        <strain evidence="13">Z6</strain>
    </source>
</reference>
<dbReference type="GO" id="GO:0103039">
    <property type="term" value="F:protein methylthiotransferase activity"/>
    <property type="evidence" value="ECO:0007669"/>
    <property type="project" value="UniProtKB-EC"/>
</dbReference>
<comment type="subcellular location">
    <subcellularLocation>
        <location evidence="8">Cytoplasm</location>
    </subcellularLocation>
</comment>
<evidence type="ECO:0000259" key="10">
    <source>
        <dbReference type="PROSITE" id="PS51449"/>
    </source>
</evidence>
<feature type="binding site" evidence="8">
    <location>
        <position position="155"/>
    </location>
    <ligand>
        <name>[4Fe-4S] cluster</name>
        <dbReference type="ChEBI" id="CHEBI:49883"/>
        <label>2</label>
        <note>4Fe-4S-S-AdoMet</note>
    </ligand>
</feature>
<dbReference type="Pfam" id="PF00919">
    <property type="entry name" value="UPF0004"/>
    <property type="match status" value="1"/>
</dbReference>
<dbReference type="InterPro" id="IPR006638">
    <property type="entry name" value="Elp3/MiaA/NifB-like_rSAM"/>
</dbReference>
<dbReference type="PROSITE" id="PS51449">
    <property type="entry name" value="MTTASE_N"/>
    <property type="match status" value="1"/>
</dbReference>
<comment type="similarity">
    <text evidence="8">Belongs to the methylthiotransferase family. RimO subfamily.</text>
</comment>
<dbReference type="GO" id="GO:0005829">
    <property type="term" value="C:cytosol"/>
    <property type="evidence" value="ECO:0007669"/>
    <property type="project" value="TreeGrafter"/>
</dbReference>
<feature type="binding site" evidence="8">
    <location>
        <position position="81"/>
    </location>
    <ligand>
        <name>[4Fe-4S] cluster</name>
        <dbReference type="ChEBI" id="CHEBI:49883"/>
        <label>1</label>
    </ligand>
</feature>
<keyword evidence="12" id="KW-0689">Ribosomal protein</keyword>
<dbReference type="PROSITE" id="PS50926">
    <property type="entry name" value="TRAM"/>
    <property type="match status" value="1"/>
</dbReference>
<evidence type="ECO:0000259" key="9">
    <source>
        <dbReference type="PROSITE" id="PS50926"/>
    </source>
</evidence>
<dbReference type="SUPFAM" id="SSF102114">
    <property type="entry name" value="Radical SAM enzymes"/>
    <property type="match status" value="1"/>
</dbReference>
<comment type="cofactor">
    <cofactor evidence="8">
        <name>[4Fe-4S] cluster</name>
        <dbReference type="ChEBI" id="CHEBI:49883"/>
    </cofactor>
    <text evidence="8">Binds 2 [4Fe-4S] clusters. One cluster is coordinated with 3 cysteines and an exchangeable S-adenosyl-L-methionine.</text>
</comment>
<evidence type="ECO:0000256" key="5">
    <source>
        <dbReference type="ARBA" id="ARBA00022723"/>
    </source>
</evidence>
<dbReference type="Proteomes" id="UP000093514">
    <property type="component" value="Unassembled WGS sequence"/>
</dbReference>
<proteinExistence type="inferred from homology"/>
<dbReference type="Gene3D" id="3.80.30.20">
    <property type="entry name" value="tm_1862 like domain"/>
    <property type="match status" value="1"/>
</dbReference>
<gene>
    <name evidence="8" type="primary">rimO</name>
    <name evidence="12" type="ORF">U472_02425</name>
</gene>
<feature type="binding site" evidence="8">
    <location>
        <position position="11"/>
    </location>
    <ligand>
        <name>[4Fe-4S] cluster</name>
        <dbReference type="ChEBI" id="CHEBI:49883"/>
        <label>1</label>
    </ligand>
</feature>
<keyword evidence="13" id="KW-1185">Reference proteome</keyword>
<evidence type="ECO:0000313" key="12">
    <source>
        <dbReference type="EMBL" id="OCL28073.1"/>
    </source>
</evidence>
<feature type="binding site" evidence="8">
    <location>
        <position position="47"/>
    </location>
    <ligand>
        <name>[4Fe-4S] cluster</name>
        <dbReference type="ChEBI" id="CHEBI:49883"/>
        <label>1</label>
    </ligand>
</feature>
<dbReference type="GO" id="GO:0035600">
    <property type="term" value="P:tRNA methylthiolation"/>
    <property type="evidence" value="ECO:0007669"/>
    <property type="project" value="UniProtKB-ARBA"/>
</dbReference>
<comment type="function">
    <text evidence="8">Catalyzes the methylthiolation of an aspartic acid residue of ribosomal protein uS12.</text>
</comment>
<keyword evidence="7 8" id="KW-0411">Iron-sulfur</keyword>
<keyword evidence="2 8" id="KW-0963">Cytoplasm</keyword>
<dbReference type="SFLD" id="SFLDF00274">
    <property type="entry name" value="ribosomal_protein_S12_methylth"/>
    <property type="match status" value="1"/>
</dbReference>
<dbReference type="SMART" id="SM00729">
    <property type="entry name" value="Elp3"/>
    <property type="match status" value="1"/>
</dbReference>
<keyword evidence="5 8" id="KW-0479">Metal-binding</keyword>